<gene>
    <name evidence="1" type="ORF">RhiirA4_449280</name>
</gene>
<sequence>MAQKENTQTLVQNSARFYCSICKRRTKGFKSQAGLQRHETLKHIAYNTPPQHIRSVPKSELLHLKRVIVKELQKRLKNHHTAVGEQTFSIHCSEDAFVGLFKKHITRYSPCGSSYFCSFKGEGAFDEIGRLLNDKNWGKRNYGEGQLSFVRLYVSEEFENNSYKQKKKSRLSVNGEMTVKWKVTGGKDKENHKFEAGSAQFRFFLDQCQI</sequence>
<dbReference type="Proteomes" id="UP000234323">
    <property type="component" value="Unassembled WGS sequence"/>
</dbReference>
<organism evidence="1 2">
    <name type="scientific">Rhizophagus irregularis</name>
    <dbReference type="NCBI Taxonomy" id="588596"/>
    <lineage>
        <taxon>Eukaryota</taxon>
        <taxon>Fungi</taxon>
        <taxon>Fungi incertae sedis</taxon>
        <taxon>Mucoromycota</taxon>
        <taxon>Glomeromycotina</taxon>
        <taxon>Glomeromycetes</taxon>
        <taxon>Glomerales</taxon>
        <taxon>Glomeraceae</taxon>
        <taxon>Rhizophagus</taxon>
    </lineage>
</organism>
<dbReference type="VEuPathDB" id="FungiDB:RhiirA1_418591"/>
<evidence type="ECO:0000313" key="2">
    <source>
        <dbReference type="Proteomes" id="UP000234323"/>
    </source>
</evidence>
<evidence type="ECO:0008006" key="3">
    <source>
        <dbReference type="Google" id="ProtNLM"/>
    </source>
</evidence>
<proteinExistence type="predicted"/>
<dbReference type="VEuPathDB" id="FungiDB:RhiirFUN_010991"/>
<comment type="caution">
    <text evidence="1">The sequence shown here is derived from an EMBL/GenBank/DDBJ whole genome shotgun (WGS) entry which is preliminary data.</text>
</comment>
<dbReference type="AlphaFoldDB" id="A0A2I1HHV9"/>
<dbReference type="EMBL" id="LLXI01003021">
    <property type="protein sequence ID" value="PKY58457.1"/>
    <property type="molecule type" value="Genomic_DNA"/>
</dbReference>
<name>A0A2I1HHV9_9GLOM</name>
<reference evidence="1 2" key="1">
    <citation type="submission" date="2015-10" db="EMBL/GenBank/DDBJ databases">
        <title>Genome analyses suggest a sexual origin of heterokaryosis in a supposedly ancient asexual fungus.</title>
        <authorList>
            <person name="Ropars J."/>
            <person name="Sedzielewska K."/>
            <person name="Noel J."/>
            <person name="Charron P."/>
            <person name="Farinelli L."/>
            <person name="Marton T."/>
            <person name="Kruger M."/>
            <person name="Pelin A."/>
            <person name="Brachmann A."/>
            <person name="Corradi N."/>
        </authorList>
    </citation>
    <scope>NUCLEOTIDE SEQUENCE [LARGE SCALE GENOMIC DNA]</scope>
    <source>
        <strain evidence="1 2">A4</strain>
    </source>
</reference>
<accession>A0A2I1HHV9</accession>
<protein>
    <recommendedName>
        <fullName evidence="3">C2H2-type domain-containing protein</fullName>
    </recommendedName>
</protein>
<evidence type="ECO:0000313" key="1">
    <source>
        <dbReference type="EMBL" id="PKY58457.1"/>
    </source>
</evidence>
<keyword evidence="2" id="KW-1185">Reference proteome</keyword>
<dbReference type="VEuPathDB" id="FungiDB:FUN_023339"/>